<comment type="caution">
    <text evidence="1">The sequence shown here is derived from an EMBL/GenBank/DDBJ whole genome shotgun (WGS) entry which is preliminary data.</text>
</comment>
<dbReference type="Proteomes" id="UP001139887">
    <property type="component" value="Unassembled WGS sequence"/>
</dbReference>
<dbReference type="AlphaFoldDB" id="A0A9W8I9U7"/>
<evidence type="ECO:0000313" key="1">
    <source>
        <dbReference type="EMBL" id="KAJ2851600.1"/>
    </source>
</evidence>
<proteinExistence type="predicted"/>
<protein>
    <submittedName>
        <fullName evidence="1">Uncharacterized protein</fullName>
    </submittedName>
</protein>
<keyword evidence="2" id="KW-1185">Reference proteome</keyword>
<accession>A0A9W8I9U7</accession>
<evidence type="ECO:0000313" key="2">
    <source>
        <dbReference type="Proteomes" id="UP001139887"/>
    </source>
</evidence>
<name>A0A9W8I9U7_9FUNG</name>
<gene>
    <name evidence="1" type="ORF">IWW36_000923</name>
</gene>
<sequence>MHRVKQARSIYGLLKGLAHKKPTPLEQQIRIGREETKEMKLKIRRKVAWQHASTIYDSFDEMLQKALIFNSVPRIRLILKRLLDEKARHGYPLGINLDLLRQCGSQLLEHMLERTYHKDEVLVDAVNILGEIEMWARDETKAYSELWTLVKAVACDIRGDRDLMELYLKDLAPNGVTFKLVNRILHLPYVSINLLNGLYEHLQSEIDFELFMSFYCSAMAHYPYNEIPLSMRSRMHASYETICGMLKDKNRHGSDVARSAIALVHCLAAKGEFSKVDHILQHFDSLLISAEWPMGTLAKAIRKLIEQSDIESASKLLEQSSSRNYRQFTQSLFAMENDKDVELRAALIHDELNIQQHMLPKIIECPSRVSLPMSAFFLPKKDPSLVNAKVADRFKQHYAEVGAILGSQKIIDASVVNRLVSEAGSWCFRLQSADPMIYLTQALISSISNISSDILGPLLTAYLRTLRNFGMLSFTTRMYAEKNKEFQASLHPLSSPFSTPDPTSYFDVLSTFKRTREAIITEYLRQGIEPSAEELAILQSHFACCGERYRSSSLASKILHLLPPNLTGTRTMGRLAIQAFYEQLMQEISKSSRWLLHLFSHIMTYHGVNDLDFRGRIVDQTVGLFMRHRHFVGNGFFKLEREFAKCVTRPYFTVAYVNRTLPRFWDLYMFLRRQKYVPRYWLRPRQLHVANQRIYVLHHTWVLGKRQIEKQNIDTQLEPVDPKDIDTAINIFLSSPPRTMPPPPRTVSWMIENQTEMIISSDS</sequence>
<dbReference type="EMBL" id="JANBUW010000010">
    <property type="protein sequence ID" value="KAJ2851600.1"/>
    <property type="molecule type" value="Genomic_DNA"/>
</dbReference>
<dbReference type="OrthoDB" id="5567923at2759"/>
<reference evidence="1" key="1">
    <citation type="submission" date="2022-07" db="EMBL/GenBank/DDBJ databases">
        <title>Phylogenomic reconstructions and comparative analyses of Kickxellomycotina fungi.</title>
        <authorList>
            <person name="Reynolds N.K."/>
            <person name="Stajich J.E."/>
            <person name="Barry K."/>
            <person name="Grigoriev I.V."/>
            <person name="Crous P."/>
            <person name="Smith M.E."/>
        </authorList>
    </citation>
    <scope>NUCLEOTIDE SEQUENCE</scope>
    <source>
        <strain evidence="1">NRRL 1566</strain>
    </source>
</reference>
<organism evidence="1 2">
    <name type="scientific">Coemansia brasiliensis</name>
    <dbReference type="NCBI Taxonomy" id="2650707"/>
    <lineage>
        <taxon>Eukaryota</taxon>
        <taxon>Fungi</taxon>
        <taxon>Fungi incertae sedis</taxon>
        <taxon>Zoopagomycota</taxon>
        <taxon>Kickxellomycotina</taxon>
        <taxon>Kickxellomycetes</taxon>
        <taxon>Kickxellales</taxon>
        <taxon>Kickxellaceae</taxon>
        <taxon>Coemansia</taxon>
    </lineage>
</organism>